<dbReference type="InterPro" id="IPR013783">
    <property type="entry name" value="Ig-like_fold"/>
</dbReference>
<keyword evidence="1" id="KW-0326">Glycosidase</keyword>
<dbReference type="SUPFAM" id="SSF49265">
    <property type="entry name" value="Fibronectin type III"/>
    <property type="match status" value="1"/>
</dbReference>
<organism evidence="5 6">
    <name type="scientific">Streptomyces phaeofaciens</name>
    <dbReference type="NCBI Taxonomy" id="68254"/>
    <lineage>
        <taxon>Bacteria</taxon>
        <taxon>Bacillati</taxon>
        <taxon>Actinomycetota</taxon>
        <taxon>Actinomycetes</taxon>
        <taxon>Kitasatosporales</taxon>
        <taxon>Streptomycetaceae</taxon>
        <taxon>Streptomyces</taxon>
    </lineage>
</organism>
<evidence type="ECO:0000256" key="2">
    <source>
        <dbReference type="ARBA" id="ARBA00023326"/>
    </source>
</evidence>
<dbReference type="InterPro" id="IPR003961">
    <property type="entry name" value="FN3_dom"/>
</dbReference>
<keyword evidence="3" id="KW-0732">Signal</keyword>
<dbReference type="GO" id="GO:0000272">
    <property type="term" value="P:polysaccharide catabolic process"/>
    <property type="evidence" value="ECO:0007669"/>
    <property type="project" value="UniProtKB-KW"/>
</dbReference>
<dbReference type="GO" id="GO:0016798">
    <property type="term" value="F:hydrolase activity, acting on glycosyl bonds"/>
    <property type="evidence" value="ECO:0007669"/>
    <property type="project" value="UniProtKB-KW"/>
</dbReference>
<evidence type="ECO:0000256" key="3">
    <source>
        <dbReference type="SAM" id="SignalP"/>
    </source>
</evidence>
<evidence type="ECO:0000259" key="4">
    <source>
        <dbReference type="PROSITE" id="PS50853"/>
    </source>
</evidence>
<keyword evidence="6" id="KW-1185">Reference proteome</keyword>
<dbReference type="Gene3D" id="2.60.40.10">
    <property type="entry name" value="Immunoglobulins"/>
    <property type="match status" value="1"/>
</dbReference>
<reference evidence="5" key="2">
    <citation type="submission" date="2020-09" db="EMBL/GenBank/DDBJ databases">
        <authorList>
            <person name="Sun Q."/>
            <person name="Ohkuma M."/>
        </authorList>
    </citation>
    <scope>NUCLEOTIDE SEQUENCE</scope>
    <source>
        <strain evidence="5">JCM 4125</strain>
    </source>
</reference>
<name>A0A918HLR0_9ACTN</name>
<evidence type="ECO:0000313" key="5">
    <source>
        <dbReference type="EMBL" id="GGT72847.1"/>
    </source>
</evidence>
<sequence length="260" mass="27328">MRLRHAAAVAALPLPLLCVWLAPPASAATTHIINVTGTMTVRNGGGVFTSGSTETLDFSRSVRVTHDNPVQTLTVSKCVGDESVGELTVQLQLRTDEMVVESPTLRLFEGSSCLNRDLDGTSEGIQQGMRPGMSLTGARLSVSNSEVASNDSASVTFNLKHTTGPGVGAGRPAEVSGVVATRPDAADPSRVQVVWENVPTDETSFQIRNSTLNTTVSVGANSTSVTFTGQPAERQCYQVRAVNAKGASDWTPVSPTKECV</sequence>
<accession>A0A918HLR0</accession>
<dbReference type="PROSITE" id="PS50853">
    <property type="entry name" value="FN3"/>
    <property type="match status" value="1"/>
</dbReference>
<reference evidence="5" key="1">
    <citation type="journal article" date="2014" name="Int. J. Syst. Evol. Microbiol.">
        <title>Complete genome sequence of Corynebacterium casei LMG S-19264T (=DSM 44701T), isolated from a smear-ripened cheese.</title>
        <authorList>
            <consortium name="US DOE Joint Genome Institute (JGI-PGF)"/>
            <person name="Walter F."/>
            <person name="Albersmeier A."/>
            <person name="Kalinowski J."/>
            <person name="Ruckert C."/>
        </authorList>
    </citation>
    <scope>NUCLEOTIDE SEQUENCE</scope>
    <source>
        <strain evidence="5">JCM 4125</strain>
    </source>
</reference>
<evidence type="ECO:0000256" key="1">
    <source>
        <dbReference type="ARBA" id="ARBA00023295"/>
    </source>
</evidence>
<keyword evidence="1" id="KW-0378">Hydrolase</keyword>
<feature type="domain" description="Fibronectin type-III" evidence="4">
    <location>
        <begin position="171"/>
        <end position="260"/>
    </location>
</feature>
<keyword evidence="2" id="KW-0119">Carbohydrate metabolism</keyword>
<feature type="chain" id="PRO_5037918762" description="Fibronectin type-III domain-containing protein" evidence="3">
    <location>
        <begin position="28"/>
        <end position="260"/>
    </location>
</feature>
<dbReference type="EMBL" id="BMSA01000019">
    <property type="protein sequence ID" value="GGT72847.1"/>
    <property type="molecule type" value="Genomic_DNA"/>
</dbReference>
<keyword evidence="2" id="KW-0624">Polysaccharide degradation</keyword>
<feature type="signal peptide" evidence="3">
    <location>
        <begin position="1"/>
        <end position="27"/>
    </location>
</feature>
<dbReference type="Proteomes" id="UP000646776">
    <property type="component" value="Unassembled WGS sequence"/>
</dbReference>
<comment type="caution">
    <text evidence="5">The sequence shown here is derived from an EMBL/GenBank/DDBJ whole genome shotgun (WGS) entry which is preliminary data.</text>
</comment>
<gene>
    <name evidence="5" type="ORF">GCM10010226_58630</name>
</gene>
<proteinExistence type="predicted"/>
<dbReference type="AlphaFoldDB" id="A0A918HLR0"/>
<protein>
    <recommendedName>
        <fullName evidence="4">Fibronectin type-III domain-containing protein</fullName>
    </recommendedName>
</protein>
<dbReference type="InterPro" id="IPR036116">
    <property type="entry name" value="FN3_sf"/>
</dbReference>
<evidence type="ECO:0000313" key="6">
    <source>
        <dbReference type="Proteomes" id="UP000646776"/>
    </source>
</evidence>